<dbReference type="GO" id="GO:0032993">
    <property type="term" value="C:protein-DNA complex"/>
    <property type="evidence" value="ECO:0007669"/>
    <property type="project" value="TreeGrafter"/>
</dbReference>
<comment type="similarity">
    <text evidence="1">Belongs to the LysR transcriptional regulatory family.</text>
</comment>
<dbReference type="PROSITE" id="PS50931">
    <property type="entry name" value="HTH_LYSR"/>
    <property type="match status" value="1"/>
</dbReference>
<dbReference type="FunFam" id="1.10.10.10:FF:000001">
    <property type="entry name" value="LysR family transcriptional regulator"/>
    <property type="match status" value="1"/>
</dbReference>
<evidence type="ECO:0000313" key="7">
    <source>
        <dbReference type="Proteomes" id="UP000234190"/>
    </source>
</evidence>
<evidence type="ECO:0000256" key="3">
    <source>
        <dbReference type="ARBA" id="ARBA00023125"/>
    </source>
</evidence>
<sequence length="299" mass="32459">MGITLRQFQQFIAVAEHGSYRQAAEKLFVAQPALSVSIQKLEAEVGAQLLERGSKGVTLTPAGHALIKDAKTALFYSEQACRSARLVALGEWGTLRLGFVGSATYTLLPLCVPAFRTDHPDVKIELREDSSIGLIGLVRNHEIDAAVVRGPIAEEDAIEAWVIQRDDLVLAVPVGHPLASRKKLSLKECRNEQFVLYASTLVPGLHGEALSLCHKAGFTPRVSQEAIQVQTQLSLVASGMGIALVPAVTRSYSPQHVRFIDLADDGARRCLSLSLVAHRDTRSPLVGRLRDKMLMLVAS</sequence>
<evidence type="ECO:0000259" key="5">
    <source>
        <dbReference type="PROSITE" id="PS50931"/>
    </source>
</evidence>
<evidence type="ECO:0000256" key="4">
    <source>
        <dbReference type="ARBA" id="ARBA00023163"/>
    </source>
</evidence>
<dbReference type="Proteomes" id="UP000234190">
    <property type="component" value="Unassembled WGS sequence"/>
</dbReference>
<dbReference type="Gene3D" id="1.10.10.10">
    <property type="entry name" value="Winged helix-like DNA-binding domain superfamily/Winged helix DNA-binding domain"/>
    <property type="match status" value="1"/>
</dbReference>
<dbReference type="PRINTS" id="PR00039">
    <property type="entry name" value="HTHLYSR"/>
</dbReference>
<proteinExistence type="inferred from homology"/>
<dbReference type="GO" id="GO:0003700">
    <property type="term" value="F:DNA-binding transcription factor activity"/>
    <property type="evidence" value="ECO:0007669"/>
    <property type="project" value="InterPro"/>
</dbReference>
<feature type="domain" description="HTH lysR-type" evidence="5">
    <location>
        <begin position="3"/>
        <end position="60"/>
    </location>
</feature>
<keyword evidence="3" id="KW-0238">DNA-binding</keyword>
<name>A0A2N4U9W5_9BURK</name>
<dbReference type="RefSeq" id="WP_102072301.1">
    <property type="nucleotide sequence ID" value="NZ_PDNW01000001.1"/>
</dbReference>
<dbReference type="PANTHER" id="PTHR30346:SF28">
    <property type="entry name" value="HTH-TYPE TRANSCRIPTIONAL REGULATOR CYNR"/>
    <property type="match status" value="1"/>
</dbReference>
<organism evidence="6 7">
    <name type="scientific">Pollutimonas subterranea</name>
    <dbReference type="NCBI Taxonomy" id="2045210"/>
    <lineage>
        <taxon>Bacteria</taxon>
        <taxon>Pseudomonadati</taxon>
        <taxon>Pseudomonadota</taxon>
        <taxon>Betaproteobacteria</taxon>
        <taxon>Burkholderiales</taxon>
        <taxon>Alcaligenaceae</taxon>
        <taxon>Pollutimonas</taxon>
    </lineage>
</organism>
<dbReference type="EMBL" id="PDNW01000001">
    <property type="protein sequence ID" value="PLC51814.1"/>
    <property type="molecule type" value="Genomic_DNA"/>
</dbReference>
<reference evidence="6 7" key="1">
    <citation type="submission" date="2017-10" db="EMBL/GenBank/DDBJ databases">
        <title>Two draft genome sequences of Pusillimonas sp. strains isolated from a nitrate- and radionuclide-contaminated groundwater in Russia.</title>
        <authorList>
            <person name="Grouzdev D.S."/>
            <person name="Tourova T.P."/>
            <person name="Goeva M.A."/>
            <person name="Babich T.L."/>
            <person name="Sokolova D.S."/>
            <person name="Abdullin R."/>
            <person name="Poltaraus A.B."/>
            <person name="Toshchakov S.V."/>
            <person name="Nazina T.N."/>
        </authorList>
    </citation>
    <scope>NUCLEOTIDE SEQUENCE [LARGE SCALE GENOMIC DNA]</scope>
    <source>
        <strain evidence="6 7">JR1/69-3-13</strain>
    </source>
</reference>
<dbReference type="SUPFAM" id="SSF46785">
    <property type="entry name" value="Winged helix' DNA-binding domain"/>
    <property type="match status" value="1"/>
</dbReference>
<keyword evidence="2" id="KW-0805">Transcription regulation</keyword>
<dbReference type="GO" id="GO:0003677">
    <property type="term" value="F:DNA binding"/>
    <property type="evidence" value="ECO:0007669"/>
    <property type="project" value="UniProtKB-KW"/>
</dbReference>
<evidence type="ECO:0000256" key="2">
    <source>
        <dbReference type="ARBA" id="ARBA00023015"/>
    </source>
</evidence>
<evidence type="ECO:0000256" key="1">
    <source>
        <dbReference type="ARBA" id="ARBA00009437"/>
    </source>
</evidence>
<keyword evidence="4" id="KW-0804">Transcription</keyword>
<dbReference type="InterPro" id="IPR005119">
    <property type="entry name" value="LysR_subst-bd"/>
</dbReference>
<gene>
    <name evidence="6" type="ORF">CR159_01990</name>
</gene>
<accession>A0A2N4U9W5</accession>
<dbReference type="InterPro" id="IPR000847">
    <property type="entry name" value="LysR_HTH_N"/>
</dbReference>
<dbReference type="AlphaFoldDB" id="A0A2N4U9W5"/>
<keyword evidence="7" id="KW-1185">Reference proteome</keyword>
<protein>
    <submittedName>
        <fullName evidence="6">LysR family transcriptional regulator</fullName>
    </submittedName>
</protein>
<dbReference type="CDD" id="cd08414">
    <property type="entry name" value="PBP2_LTTR_aromatics_like"/>
    <property type="match status" value="1"/>
</dbReference>
<dbReference type="Gene3D" id="3.40.190.10">
    <property type="entry name" value="Periplasmic binding protein-like II"/>
    <property type="match status" value="2"/>
</dbReference>
<dbReference type="Pfam" id="PF00126">
    <property type="entry name" value="HTH_1"/>
    <property type="match status" value="1"/>
</dbReference>
<dbReference type="InterPro" id="IPR036388">
    <property type="entry name" value="WH-like_DNA-bd_sf"/>
</dbReference>
<dbReference type="Pfam" id="PF03466">
    <property type="entry name" value="LysR_substrate"/>
    <property type="match status" value="1"/>
</dbReference>
<evidence type="ECO:0000313" key="6">
    <source>
        <dbReference type="EMBL" id="PLC51814.1"/>
    </source>
</evidence>
<dbReference type="InterPro" id="IPR036390">
    <property type="entry name" value="WH_DNA-bd_sf"/>
</dbReference>
<dbReference type="OrthoDB" id="9157176at2"/>
<comment type="caution">
    <text evidence="6">The sequence shown here is derived from an EMBL/GenBank/DDBJ whole genome shotgun (WGS) entry which is preliminary data.</text>
</comment>
<dbReference type="PANTHER" id="PTHR30346">
    <property type="entry name" value="TRANSCRIPTIONAL DUAL REGULATOR HCAR-RELATED"/>
    <property type="match status" value="1"/>
</dbReference>
<dbReference type="SUPFAM" id="SSF53850">
    <property type="entry name" value="Periplasmic binding protein-like II"/>
    <property type="match status" value="1"/>
</dbReference>